<dbReference type="Proteomes" id="UP000823914">
    <property type="component" value="Unassembled WGS sequence"/>
</dbReference>
<dbReference type="AlphaFoldDB" id="A0A9E2L1T9"/>
<reference evidence="5" key="2">
    <citation type="submission" date="2021-04" db="EMBL/GenBank/DDBJ databases">
        <authorList>
            <person name="Gilroy R."/>
        </authorList>
    </citation>
    <scope>NUCLEOTIDE SEQUENCE</scope>
    <source>
        <strain evidence="5">Gambia15-2214</strain>
    </source>
</reference>
<sequence length="284" mass="32638">MSNARFRSEESELSIIYSPQLDYISYSKYEGDWNSRFHSHTFMEIAFAVGGAGTVYVEEGSFPVEEGKLIIIPPNRLHTEVSSSENALEYYILGVRNFTFSIFGNEENFTTPVLNLGKFAFPIKEIFIDMFEEMKLKKTGYEIMVQSLLLKLFALITRITDLSASFNNTEEMRRGCAIVKEYIDTHYADKITLEDLTKLSCISKYHLIHEFTKYVGTSPIAYQLKRRIQEAIYLLESTDNSIADIAFSLGFSSMSHFSQRFKAETGYTPLKYKQKMSKRSNGSR</sequence>
<dbReference type="InterPro" id="IPR018062">
    <property type="entry name" value="HTH_AraC-typ_CS"/>
</dbReference>
<dbReference type="PROSITE" id="PS00041">
    <property type="entry name" value="HTH_ARAC_FAMILY_1"/>
    <property type="match status" value="1"/>
</dbReference>
<dbReference type="PRINTS" id="PR00032">
    <property type="entry name" value="HTHARAC"/>
</dbReference>
<dbReference type="Gene3D" id="2.60.120.10">
    <property type="entry name" value="Jelly Rolls"/>
    <property type="match status" value="1"/>
</dbReference>
<dbReference type="PROSITE" id="PS01124">
    <property type="entry name" value="HTH_ARAC_FAMILY_2"/>
    <property type="match status" value="1"/>
</dbReference>
<dbReference type="SUPFAM" id="SSF46689">
    <property type="entry name" value="Homeodomain-like"/>
    <property type="match status" value="2"/>
</dbReference>
<accession>A0A9E2L1T9</accession>
<dbReference type="InterPro" id="IPR014710">
    <property type="entry name" value="RmlC-like_jellyroll"/>
</dbReference>
<reference evidence="5" key="1">
    <citation type="journal article" date="2021" name="PeerJ">
        <title>Extensive microbial diversity within the chicken gut microbiome revealed by metagenomics and culture.</title>
        <authorList>
            <person name="Gilroy R."/>
            <person name="Ravi A."/>
            <person name="Getino M."/>
            <person name="Pursley I."/>
            <person name="Horton D.L."/>
            <person name="Alikhan N.F."/>
            <person name="Baker D."/>
            <person name="Gharbi K."/>
            <person name="Hall N."/>
            <person name="Watson M."/>
            <person name="Adriaenssens E.M."/>
            <person name="Foster-Nyarko E."/>
            <person name="Jarju S."/>
            <person name="Secka A."/>
            <person name="Antonio M."/>
            <person name="Oren A."/>
            <person name="Chaudhuri R.R."/>
            <person name="La Ragione R."/>
            <person name="Hildebrand F."/>
            <person name="Pallen M.J."/>
        </authorList>
    </citation>
    <scope>NUCLEOTIDE SEQUENCE</scope>
    <source>
        <strain evidence="5">Gambia15-2214</strain>
    </source>
</reference>
<dbReference type="GO" id="GO:0043565">
    <property type="term" value="F:sequence-specific DNA binding"/>
    <property type="evidence" value="ECO:0007669"/>
    <property type="project" value="InterPro"/>
</dbReference>
<dbReference type="PANTHER" id="PTHR43280">
    <property type="entry name" value="ARAC-FAMILY TRANSCRIPTIONAL REGULATOR"/>
    <property type="match status" value="1"/>
</dbReference>
<evidence type="ECO:0000313" key="6">
    <source>
        <dbReference type="Proteomes" id="UP000823914"/>
    </source>
</evidence>
<dbReference type="SMART" id="SM00342">
    <property type="entry name" value="HTH_ARAC"/>
    <property type="match status" value="1"/>
</dbReference>
<dbReference type="InterPro" id="IPR037923">
    <property type="entry name" value="HTH-like"/>
</dbReference>
<dbReference type="GO" id="GO:0003700">
    <property type="term" value="F:DNA-binding transcription factor activity"/>
    <property type="evidence" value="ECO:0007669"/>
    <property type="project" value="InterPro"/>
</dbReference>
<organism evidence="5 6">
    <name type="scientific">Candidatus Treponema excrementipullorum</name>
    <dbReference type="NCBI Taxonomy" id="2838768"/>
    <lineage>
        <taxon>Bacteria</taxon>
        <taxon>Pseudomonadati</taxon>
        <taxon>Spirochaetota</taxon>
        <taxon>Spirochaetia</taxon>
        <taxon>Spirochaetales</taxon>
        <taxon>Treponemataceae</taxon>
        <taxon>Treponema</taxon>
    </lineage>
</organism>
<dbReference type="InterPro" id="IPR009057">
    <property type="entry name" value="Homeodomain-like_sf"/>
</dbReference>
<evidence type="ECO:0000256" key="3">
    <source>
        <dbReference type="ARBA" id="ARBA00023163"/>
    </source>
</evidence>
<comment type="caution">
    <text evidence="5">The sequence shown here is derived from an EMBL/GenBank/DDBJ whole genome shotgun (WGS) entry which is preliminary data.</text>
</comment>
<dbReference type="Pfam" id="PF02311">
    <property type="entry name" value="AraC_binding"/>
    <property type="match status" value="1"/>
</dbReference>
<name>A0A9E2L1T9_9SPIR</name>
<evidence type="ECO:0000256" key="1">
    <source>
        <dbReference type="ARBA" id="ARBA00023015"/>
    </source>
</evidence>
<feature type="domain" description="HTH araC/xylS-type" evidence="4">
    <location>
        <begin position="177"/>
        <end position="275"/>
    </location>
</feature>
<gene>
    <name evidence="5" type="ORF">IAA16_04670</name>
</gene>
<keyword evidence="2" id="KW-0238">DNA-binding</keyword>
<dbReference type="InterPro" id="IPR020449">
    <property type="entry name" value="Tscrpt_reg_AraC-type_HTH"/>
</dbReference>
<dbReference type="SUPFAM" id="SSF51215">
    <property type="entry name" value="Regulatory protein AraC"/>
    <property type="match status" value="1"/>
</dbReference>
<evidence type="ECO:0000256" key="2">
    <source>
        <dbReference type="ARBA" id="ARBA00023125"/>
    </source>
</evidence>
<dbReference type="Gene3D" id="1.10.10.60">
    <property type="entry name" value="Homeodomain-like"/>
    <property type="match status" value="2"/>
</dbReference>
<keyword evidence="3" id="KW-0804">Transcription</keyword>
<proteinExistence type="predicted"/>
<protein>
    <submittedName>
        <fullName evidence="5">AraC family transcriptional regulator</fullName>
    </submittedName>
</protein>
<evidence type="ECO:0000259" key="4">
    <source>
        <dbReference type="PROSITE" id="PS01124"/>
    </source>
</evidence>
<dbReference type="PANTHER" id="PTHR43280:SF28">
    <property type="entry name" value="HTH-TYPE TRANSCRIPTIONAL ACTIVATOR RHAS"/>
    <property type="match status" value="1"/>
</dbReference>
<evidence type="ECO:0000313" key="5">
    <source>
        <dbReference type="EMBL" id="MBU3849839.1"/>
    </source>
</evidence>
<keyword evidence="1" id="KW-0805">Transcription regulation</keyword>
<dbReference type="InterPro" id="IPR003313">
    <property type="entry name" value="AraC-bd"/>
</dbReference>
<dbReference type="EMBL" id="JAHLFV010000113">
    <property type="protein sequence ID" value="MBU3849839.1"/>
    <property type="molecule type" value="Genomic_DNA"/>
</dbReference>
<dbReference type="Pfam" id="PF12833">
    <property type="entry name" value="HTH_18"/>
    <property type="match status" value="1"/>
</dbReference>
<dbReference type="InterPro" id="IPR018060">
    <property type="entry name" value="HTH_AraC"/>
</dbReference>